<evidence type="ECO:0000313" key="9">
    <source>
        <dbReference type="RefSeq" id="XP_031573256.1"/>
    </source>
</evidence>
<keyword evidence="6" id="KW-0732">Signal</keyword>
<dbReference type="InParanoid" id="A0A6P8J0A5"/>
<feature type="signal peptide" evidence="6">
    <location>
        <begin position="1"/>
        <end position="19"/>
    </location>
</feature>
<dbReference type="GO" id="GO:0003884">
    <property type="term" value="F:D-amino-acid oxidase activity"/>
    <property type="evidence" value="ECO:0007669"/>
    <property type="project" value="InterPro"/>
</dbReference>
<comment type="cofactor">
    <cofactor evidence="1">
        <name>FAD</name>
        <dbReference type="ChEBI" id="CHEBI:57692"/>
    </cofactor>
</comment>
<dbReference type="Gene3D" id="3.40.50.720">
    <property type="entry name" value="NAD(P)-binding Rossmann-like Domain"/>
    <property type="match status" value="2"/>
</dbReference>
<dbReference type="GO" id="GO:0071949">
    <property type="term" value="F:FAD binding"/>
    <property type="evidence" value="ECO:0007669"/>
    <property type="project" value="InterPro"/>
</dbReference>
<evidence type="ECO:0000256" key="2">
    <source>
        <dbReference type="ARBA" id="ARBA00006730"/>
    </source>
</evidence>
<sequence length="789" mass="88803">MAQSRVLVIGAGVMGLTTALELVQHGYQVTVLSKDFMSPDNKSKLTSQVAAGLWKIPVHSSDWRDDKVRENIRRWALRSYAIYSKLSQDDKNTGVYFRPRINLYYTKINDDPKAKLFLEDHCQLPGFRHSDQIIAEYGFSTTCGLVDAFLFHAPLVDTDVFLSWLTGQCTSNGVNFVQETIHGPLRPQRESLMKKYKAGHIVNCTGVNARELAEDNDVYPMTGAGLILNFSDAPFHCPRFGAEVHNHWHDDRLNVGGKGVIVFRGASLWLGTIEHPSYDTNLDVKHPFITRMLREVQTVYPPLQTISEDNLQVTVGVRPMRTGSPRVEQDSTCPYIIHNYGHRGLGIMMTWGCAEDVLKIIMKSQSMGPNVVQDLTLADLIYPDIDQAIDSGHFKRRLLFTIMFHSTAQQPSFKRSKGRILVIGAGVIGLTTALELVQHGYQVTVLAKDFVALDNKSKLTSQVAAAFWSMPVHAYKWKDQHMERKIREWTMHGYRVFSKLASNSEETGVFMRTRINAYYNNINDVQSDKIYEDDHSSLPGFRHSRQILKERGISEETGLVDATSFLAPLTDADVFMMWLTKQCMSNGVNFVRESLHGPLRTQCDSLMKKYQVDRIVNCSGVNARELAEDNDVYPATGLGLMVNNTDSGVKPIDFALSILGKPTWYDDKTNTSGFIGIAPRGNHGLWIGTIKQESYKTDFHIDDPITSRMLSECQKVYPPLKNIPQDKIEITVGRRPIRKGGPRVEQDPNCPGLVHNYGHCSFGIFLSWGCAREILNIMEKSTIAKSSSL</sequence>
<name>A0A6P8J0A5_ACTTE</name>
<feature type="domain" description="FAD dependent oxidoreductase" evidence="7">
    <location>
        <begin position="419"/>
        <end position="774"/>
    </location>
</feature>
<dbReference type="GeneID" id="116307236"/>
<reference evidence="9" key="1">
    <citation type="submission" date="2025-08" db="UniProtKB">
        <authorList>
            <consortium name="RefSeq"/>
        </authorList>
    </citation>
    <scope>IDENTIFICATION</scope>
    <source>
        <tissue evidence="9">Tentacle</tissue>
    </source>
</reference>
<dbReference type="AlphaFoldDB" id="A0A6P8J0A5"/>
<dbReference type="SUPFAM" id="SSF51971">
    <property type="entry name" value="Nucleotide-binding domain"/>
    <property type="match status" value="2"/>
</dbReference>
<comment type="similarity">
    <text evidence="2">Belongs to the DAMOX/DASOX family.</text>
</comment>
<dbReference type="OrthoDB" id="2015447at2759"/>
<dbReference type="RefSeq" id="XP_031573256.1">
    <property type="nucleotide sequence ID" value="XM_031717396.1"/>
</dbReference>
<dbReference type="InterPro" id="IPR006076">
    <property type="entry name" value="FAD-dep_OxRdtase"/>
</dbReference>
<evidence type="ECO:0000256" key="5">
    <source>
        <dbReference type="ARBA" id="ARBA00023002"/>
    </source>
</evidence>
<evidence type="ECO:0000256" key="6">
    <source>
        <dbReference type="SAM" id="SignalP"/>
    </source>
</evidence>
<evidence type="ECO:0000313" key="8">
    <source>
        <dbReference type="Proteomes" id="UP000515163"/>
    </source>
</evidence>
<dbReference type="Gene3D" id="3.30.9.10">
    <property type="entry name" value="D-Amino Acid Oxidase, subunit A, domain 2"/>
    <property type="match status" value="2"/>
</dbReference>
<feature type="chain" id="PRO_5028357418" evidence="6">
    <location>
        <begin position="20"/>
        <end position="789"/>
    </location>
</feature>
<dbReference type="GO" id="GO:0019478">
    <property type="term" value="P:D-amino acid catabolic process"/>
    <property type="evidence" value="ECO:0007669"/>
    <property type="project" value="TreeGrafter"/>
</dbReference>
<dbReference type="SUPFAM" id="SSF54373">
    <property type="entry name" value="FAD-linked reductases, C-terminal domain"/>
    <property type="match status" value="1"/>
</dbReference>
<proteinExistence type="inferred from homology"/>
<keyword evidence="4" id="KW-0274">FAD</keyword>
<protein>
    <submittedName>
        <fullName evidence="9">Uncharacterized protein LOC116307236</fullName>
    </submittedName>
</protein>
<feature type="domain" description="FAD dependent oxidoreductase" evidence="7">
    <location>
        <begin position="5"/>
        <end position="356"/>
    </location>
</feature>
<evidence type="ECO:0000259" key="7">
    <source>
        <dbReference type="Pfam" id="PF01266"/>
    </source>
</evidence>
<keyword evidence="8" id="KW-1185">Reference proteome</keyword>
<evidence type="ECO:0000256" key="4">
    <source>
        <dbReference type="ARBA" id="ARBA00022827"/>
    </source>
</evidence>
<keyword evidence="3" id="KW-0285">Flavoprotein</keyword>
<gene>
    <name evidence="9" type="primary">LOC116307236</name>
</gene>
<evidence type="ECO:0000256" key="3">
    <source>
        <dbReference type="ARBA" id="ARBA00022630"/>
    </source>
</evidence>
<dbReference type="Proteomes" id="UP000515163">
    <property type="component" value="Unplaced"/>
</dbReference>
<dbReference type="InterPro" id="IPR023209">
    <property type="entry name" value="DAO"/>
</dbReference>
<dbReference type="Pfam" id="PF01266">
    <property type="entry name" value="DAO"/>
    <property type="match status" value="2"/>
</dbReference>
<dbReference type="KEGG" id="aten:116307236"/>
<dbReference type="PANTHER" id="PTHR11530">
    <property type="entry name" value="D-AMINO ACID OXIDASE"/>
    <property type="match status" value="1"/>
</dbReference>
<dbReference type="PANTHER" id="PTHR11530:SF25">
    <property type="entry name" value="FAD DEPENDENT OXIDOREDUCTASE DOMAIN-CONTAINING PROTEIN"/>
    <property type="match status" value="1"/>
</dbReference>
<evidence type="ECO:0000256" key="1">
    <source>
        <dbReference type="ARBA" id="ARBA00001974"/>
    </source>
</evidence>
<organism evidence="8 9">
    <name type="scientific">Actinia tenebrosa</name>
    <name type="common">Australian red waratah sea anemone</name>
    <dbReference type="NCBI Taxonomy" id="6105"/>
    <lineage>
        <taxon>Eukaryota</taxon>
        <taxon>Metazoa</taxon>
        <taxon>Cnidaria</taxon>
        <taxon>Anthozoa</taxon>
        <taxon>Hexacorallia</taxon>
        <taxon>Actiniaria</taxon>
        <taxon>Actiniidae</taxon>
        <taxon>Actinia</taxon>
    </lineage>
</organism>
<keyword evidence="5" id="KW-0560">Oxidoreductase</keyword>
<dbReference type="GO" id="GO:0005737">
    <property type="term" value="C:cytoplasm"/>
    <property type="evidence" value="ECO:0007669"/>
    <property type="project" value="TreeGrafter"/>
</dbReference>
<accession>A0A6P8J0A5</accession>